<dbReference type="InterPro" id="IPR050739">
    <property type="entry name" value="MFP"/>
</dbReference>
<proteinExistence type="predicted"/>
<evidence type="ECO:0000259" key="3">
    <source>
        <dbReference type="Pfam" id="PF26002"/>
    </source>
</evidence>
<dbReference type="Gene3D" id="2.40.30.170">
    <property type="match status" value="1"/>
</dbReference>
<dbReference type="PRINTS" id="PR01490">
    <property type="entry name" value="RTXTOXIND"/>
</dbReference>
<gene>
    <name evidence="4" type="ORF">AWB66_01596</name>
</gene>
<evidence type="ECO:0000313" key="5">
    <source>
        <dbReference type="Proteomes" id="UP000054717"/>
    </source>
</evidence>
<dbReference type="PANTHER" id="PTHR30386:SF28">
    <property type="entry name" value="EXPORTED PROTEIN"/>
    <property type="match status" value="1"/>
</dbReference>
<dbReference type="Pfam" id="PF26002">
    <property type="entry name" value="Beta-barrel_AprE"/>
    <property type="match status" value="1"/>
</dbReference>
<feature type="coiled-coil region" evidence="1">
    <location>
        <begin position="169"/>
        <end position="203"/>
    </location>
</feature>
<keyword evidence="2" id="KW-1133">Transmembrane helix</keyword>
<dbReference type="Proteomes" id="UP000054717">
    <property type="component" value="Unassembled WGS sequence"/>
</dbReference>
<keyword evidence="2" id="KW-0812">Transmembrane</keyword>
<comment type="caution">
    <text evidence="4">The sequence shown here is derived from an EMBL/GenBank/DDBJ whole genome shotgun (WGS) entry which is preliminary data.</text>
</comment>
<dbReference type="PANTHER" id="PTHR30386">
    <property type="entry name" value="MEMBRANE FUSION SUBUNIT OF EMRAB-TOLC MULTIDRUG EFFLUX PUMP"/>
    <property type="match status" value="1"/>
</dbReference>
<protein>
    <submittedName>
        <fullName evidence="4">HlyD family type I secretion membrane fusion protein</fullName>
    </submittedName>
</protein>
<evidence type="ECO:0000313" key="4">
    <source>
        <dbReference type="EMBL" id="SAL27066.1"/>
    </source>
</evidence>
<dbReference type="STRING" id="326475.AWB66_01596"/>
<dbReference type="Gene3D" id="1.10.287.470">
    <property type="entry name" value="Helix hairpin bin"/>
    <property type="match status" value="1"/>
</dbReference>
<dbReference type="EMBL" id="FCNZ02000004">
    <property type="protein sequence ID" value="SAL27066.1"/>
    <property type="molecule type" value="Genomic_DNA"/>
</dbReference>
<keyword evidence="1" id="KW-0175">Coiled coil</keyword>
<evidence type="ECO:0000256" key="1">
    <source>
        <dbReference type="SAM" id="Coils"/>
    </source>
</evidence>
<dbReference type="RefSeq" id="WP_087629725.1">
    <property type="nucleotide sequence ID" value="NZ_FCNZ02000004.1"/>
</dbReference>
<keyword evidence="5" id="KW-1185">Reference proteome</keyword>
<accession>A0A158G4T0</accession>
<keyword evidence="2" id="KW-0472">Membrane</keyword>
<dbReference type="AlphaFoldDB" id="A0A158G4T0"/>
<evidence type="ECO:0000256" key="2">
    <source>
        <dbReference type="SAM" id="Phobius"/>
    </source>
</evidence>
<name>A0A158G4T0_9BURK</name>
<feature type="transmembrane region" description="Helical" evidence="2">
    <location>
        <begin position="35"/>
        <end position="53"/>
    </location>
</feature>
<sequence length="457" mass="50615">MKNDAHLKPFAEALEDHGAEGVAILTAEPWRLTQALVIAMVALVIAAVVWSFVGRADVIVTAQGTLSPESEVRRIYAPIDGELADLYIAEGQPVQKDDVLARINARGAIEAASNALEARLKLDDAEREWSQFPEKKLLMERKAAALKDQMEVEERLHQNRVSEGTTKLAEGQKAQLQEARSALESARRARDNAKLDLDRFARLFALPGGGGIAEAQVEQKRNAYLEADSAFRVAQSKLSELDFRLSHEYSQAKAQLETSGQEAVNLRLQYESAMREIASTQDKLRLQLQTARLVADAAARIRFENIDKDNFLLILAPTSGVITDVTSTQPGDKIQANTPLGGIAPKNAKPVIKIEIAEHDRAFLREGQPVKLKFNAFPYQRYGLIDGTLAFISPATKPSPQSKQPVYEGRVTLDRDYFQVSETKYPLRYGMTATAEIVVRERRLIDLGLDPFRNVAG</sequence>
<dbReference type="Gene3D" id="2.40.50.100">
    <property type="match status" value="1"/>
</dbReference>
<dbReference type="InterPro" id="IPR058982">
    <property type="entry name" value="Beta-barrel_AprE"/>
</dbReference>
<feature type="domain" description="AprE-like beta-barrel" evidence="3">
    <location>
        <begin position="351"/>
        <end position="439"/>
    </location>
</feature>
<organism evidence="4 5">
    <name type="scientific">Caballeronia telluris</name>
    <dbReference type="NCBI Taxonomy" id="326475"/>
    <lineage>
        <taxon>Bacteria</taxon>
        <taxon>Pseudomonadati</taxon>
        <taxon>Pseudomonadota</taxon>
        <taxon>Betaproteobacteria</taxon>
        <taxon>Burkholderiales</taxon>
        <taxon>Burkholderiaceae</taxon>
        <taxon>Caballeronia</taxon>
    </lineage>
</organism>
<reference evidence="4" key="1">
    <citation type="submission" date="2016-01" db="EMBL/GenBank/DDBJ databases">
        <authorList>
            <person name="Peeters Charlotte."/>
        </authorList>
    </citation>
    <scope>NUCLEOTIDE SEQUENCE</scope>
    <source>
        <strain evidence="4">LMG 22936</strain>
    </source>
</reference>